<keyword evidence="1" id="KW-0175">Coiled coil</keyword>
<keyword evidence="4" id="KW-1185">Reference proteome</keyword>
<protein>
    <recommendedName>
        <fullName evidence="2">HTH cro/C1-type domain-containing protein</fullName>
    </recommendedName>
</protein>
<dbReference type="SUPFAM" id="SSF47413">
    <property type="entry name" value="lambda repressor-like DNA-binding domains"/>
    <property type="match status" value="1"/>
</dbReference>
<dbReference type="GO" id="GO:0003677">
    <property type="term" value="F:DNA binding"/>
    <property type="evidence" value="ECO:0007669"/>
    <property type="project" value="InterPro"/>
</dbReference>
<name>A0A512L7A2_9PROT</name>
<dbReference type="InterPro" id="IPR010982">
    <property type="entry name" value="Lambda_DNA-bd_dom_sf"/>
</dbReference>
<dbReference type="PROSITE" id="PS50943">
    <property type="entry name" value="HTH_CROC1"/>
    <property type="match status" value="1"/>
</dbReference>
<evidence type="ECO:0000313" key="4">
    <source>
        <dbReference type="Proteomes" id="UP000321337"/>
    </source>
</evidence>
<sequence>MQAIEPKSEAINRAFPGYHPLWVMQSQRMNVTPEHFLWLRKHLLNITQHQAAAYLRVSVATVSAWENGTESLPFMAFELLRLVYESTANRLSHAQWDGWFIGKDGGFVCPDVGSLSITPQDFGALQYTKAELETHRAENNRLRAAIAAQIAENNSLRELFVNQGMVDELENIRDRIGELFGQLNTAKIFQIKPSRKAA</sequence>
<feature type="coiled-coil region" evidence="1">
    <location>
        <begin position="125"/>
        <end position="159"/>
    </location>
</feature>
<reference evidence="3 4" key="1">
    <citation type="submission" date="2019-07" db="EMBL/GenBank/DDBJ databases">
        <title>Whole genome shotgun sequence of Thiobacillus plumbophilus NBRC 107929.</title>
        <authorList>
            <person name="Hosoyama A."/>
            <person name="Uohara A."/>
            <person name="Ohji S."/>
            <person name="Ichikawa N."/>
        </authorList>
    </citation>
    <scope>NUCLEOTIDE SEQUENCE [LARGE SCALE GENOMIC DNA]</scope>
    <source>
        <strain evidence="3 4">NBRC 107929</strain>
    </source>
</reference>
<organism evidence="3 4">
    <name type="scientific">Sulfuriferula plumbiphila</name>
    <dbReference type="NCBI Taxonomy" id="171865"/>
    <lineage>
        <taxon>Bacteria</taxon>
        <taxon>Pseudomonadati</taxon>
        <taxon>Pseudomonadota</taxon>
        <taxon>Betaproteobacteria</taxon>
        <taxon>Nitrosomonadales</taxon>
        <taxon>Sulfuricellaceae</taxon>
        <taxon>Sulfuriferula</taxon>
    </lineage>
</organism>
<dbReference type="InterPro" id="IPR001387">
    <property type="entry name" value="Cro/C1-type_HTH"/>
</dbReference>
<dbReference type="Proteomes" id="UP000321337">
    <property type="component" value="Unassembled WGS sequence"/>
</dbReference>
<evidence type="ECO:0000259" key="2">
    <source>
        <dbReference type="PROSITE" id="PS50943"/>
    </source>
</evidence>
<feature type="domain" description="HTH cro/C1-type" evidence="2">
    <location>
        <begin position="39"/>
        <end position="91"/>
    </location>
</feature>
<gene>
    <name evidence="3" type="ORF">TPL01_14960</name>
</gene>
<dbReference type="EMBL" id="BKAD01000013">
    <property type="protein sequence ID" value="GEP30358.1"/>
    <property type="molecule type" value="Genomic_DNA"/>
</dbReference>
<proteinExistence type="predicted"/>
<dbReference type="Gene3D" id="1.10.260.40">
    <property type="entry name" value="lambda repressor-like DNA-binding domains"/>
    <property type="match status" value="1"/>
</dbReference>
<dbReference type="CDD" id="cd00093">
    <property type="entry name" value="HTH_XRE"/>
    <property type="match status" value="1"/>
</dbReference>
<accession>A0A512L7A2</accession>
<comment type="caution">
    <text evidence="3">The sequence shown here is derived from an EMBL/GenBank/DDBJ whole genome shotgun (WGS) entry which is preliminary data.</text>
</comment>
<evidence type="ECO:0000256" key="1">
    <source>
        <dbReference type="SAM" id="Coils"/>
    </source>
</evidence>
<dbReference type="AlphaFoldDB" id="A0A512L7A2"/>
<dbReference type="Pfam" id="PF01381">
    <property type="entry name" value="HTH_3"/>
    <property type="match status" value="1"/>
</dbReference>
<evidence type="ECO:0000313" key="3">
    <source>
        <dbReference type="EMBL" id="GEP30358.1"/>
    </source>
</evidence>